<feature type="compositionally biased region" description="Low complexity" evidence="1">
    <location>
        <begin position="234"/>
        <end position="246"/>
    </location>
</feature>
<gene>
    <name evidence="4" type="ORF">CPIN18021_0663</name>
</gene>
<accession>A0A1S6U6V7</accession>
<feature type="region of interest" description="Disordered" evidence="1">
    <location>
        <begin position="130"/>
        <end position="258"/>
    </location>
</feature>
<feature type="signal peptide" evidence="3">
    <location>
        <begin position="1"/>
        <end position="19"/>
    </location>
</feature>
<sequence length="373" mass="41861">MKTIRIILFLLFAFSFSFADDDIPDVGINPCEYGYSYDIESDRCYKDCTDEDLNKFGFPDESCIDCSSVRGFDNIANCICTGLGSSWSKSTDKSCQYNADIKSYACTYLPWGGFIDTNCANGQEIRFKEIPEEDKEDKPKKPKKDNELDFTPDKSKPNGPIKESKPNIESDTPDISTDKPNNESTSPDSPKDGKRTDSNGKSDSPKDGKGTDSNGKSDSPKDGKRTDPNGKPSGNNIINNHVNGNGNEEGKDDDVNFGEKLDYTDLNSANNNFTNEVKKDIDEVSTKFDDYLKNLDKLRNLFDTNGLNQLEKSSIPDSCPKSFNVPLGFKNQVIKIDLCNFLSDVSPLIYKIFYIFFFIMFLMICIKLFIFSF</sequence>
<protein>
    <submittedName>
        <fullName evidence="4">Putative membrane protein</fullName>
    </submittedName>
</protein>
<organism evidence="4 5">
    <name type="scientific">Campylobacter pinnipediorum subsp. caledonicus</name>
    <dbReference type="NCBI Taxonomy" id="1874362"/>
    <lineage>
        <taxon>Bacteria</taxon>
        <taxon>Pseudomonadati</taxon>
        <taxon>Campylobacterota</taxon>
        <taxon>Epsilonproteobacteria</taxon>
        <taxon>Campylobacterales</taxon>
        <taxon>Campylobacteraceae</taxon>
        <taxon>Campylobacter</taxon>
    </lineage>
</organism>
<dbReference type="AlphaFoldDB" id="A0A1S6U6V7"/>
<keyword evidence="2" id="KW-1133">Transmembrane helix</keyword>
<keyword evidence="2" id="KW-0812">Transmembrane</keyword>
<proteinExistence type="predicted"/>
<dbReference type="Proteomes" id="UP000190868">
    <property type="component" value="Chromosome"/>
</dbReference>
<name>A0A1S6U6V7_9BACT</name>
<reference evidence="5" key="1">
    <citation type="submission" date="2016-09" db="EMBL/GenBank/DDBJ databases">
        <title>Comparative genomics of the Campylobacter concisus group.</title>
        <authorList>
            <person name="Miller W.G."/>
            <person name="Yee E."/>
            <person name="Chapman M.H."/>
            <person name="Huynh S."/>
            <person name="Bono J.L."/>
            <person name="On S.L.W."/>
            <person name="StLeger J."/>
            <person name="Foster G."/>
            <person name="Parker C.T."/>
        </authorList>
    </citation>
    <scope>NUCLEOTIDE SEQUENCE [LARGE SCALE GENOMIC DNA]</scope>
    <source>
        <strain evidence="5">RM18021</strain>
    </source>
</reference>
<evidence type="ECO:0000256" key="1">
    <source>
        <dbReference type="SAM" id="MobiDB-lite"/>
    </source>
</evidence>
<feature type="chain" id="PRO_5012413342" evidence="3">
    <location>
        <begin position="20"/>
        <end position="373"/>
    </location>
</feature>
<evidence type="ECO:0000256" key="3">
    <source>
        <dbReference type="SAM" id="SignalP"/>
    </source>
</evidence>
<keyword evidence="3" id="KW-0732">Signal</keyword>
<evidence type="ECO:0000313" key="4">
    <source>
        <dbReference type="EMBL" id="AQW87478.1"/>
    </source>
</evidence>
<keyword evidence="5" id="KW-1185">Reference proteome</keyword>
<evidence type="ECO:0000256" key="2">
    <source>
        <dbReference type="SAM" id="Phobius"/>
    </source>
</evidence>
<feature type="compositionally biased region" description="Basic and acidic residues" evidence="1">
    <location>
        <begin position="189"/>
        <end position="210"/>
    </location>
</feature>
<dbReference type="RefSeq" id="WP_078424392.1">
    <property type="nucleotide sequence ID" value="NZ_CP017258.1"/>
</dbReference>
<dbReference type="EMBL" id="CP017258">
    <property type="protein sequence ID" value="AQW87478.1"/>
    <property type="molecule type" value="Genomic_DNA"/>
</dbReference>
<feature type="compositionally biased region" description="Basic and acidic residues" evidence="1">
    <location>
        <begin position="130"/>
        <end position="168"/>
    </location>
</feature>
<evidence type="ECO:0000313" key="5">
    <source>
        <dbReference type="Proteomes" id="UP000190868"/>
    </source>
</evidence>
<keyword evidence="2" id="KW-0472">Membrane</keyword>
<feature type="transmembrane region" description="Helical" evidence="2">
    <location>
        <begin position="348"/>
        <end position="370"/>
    </location>
</feature>
<feature type="compositionally biased region" description="Basic and acidic residues" evidence="1">
    <location>
        <begin position="218"/>
        <end position="228"/>
    </location>
</feature>